<dbReference type="SUPFAM" id="SSF53098">
    <property type="entry name" value="Ribonuclease H-like"/>
    <property type="match status" value="1"/>
</dbReference>
<accession>A0A8S9ZB25</accession>
<evidence type="ECO:0000259" key="1">
    <source>
        <dbReference type="Pfam" id="PF05699"/>
    </source>
</evidence>
<dbReference type="Pfam" id="PF05699">
    <property type="entry name" value="Dimer_Tnp_hAT"/>
    <property type="match status" value="1"/>
</dbReference>
<dbReference type="PANTHER" id="PTHR37432">
    <property type="entry name" value="PROTEIN CBG21304"/>
    <property type="match status" value="1"/>
</dbReference>
<gene>
    <name evidence="2" type="ORF">Mgra_00009852</name>
</gene>
<sequence length="555" mass="64058">MKAIIGSVTMFLVGLPTISKFLAQKTTKAEQAEITKILAEFCIESGSSFRFATSNAMKNLLIKANNFGIQKNRIIDENFDFPSRETVRRNTYEMAEATLKTKKIILLNAMQSICSIAVDYGYRRSDFLGAVLHWIDENWQCKSALLTFVGRISGKTGEETWKRLCDSVLEIDAEEELVRKQLFVSDEGQNICFALNSNKQSDVYVIPYKAGKQLLEENDLSYSDRKSIVSLNEIINAVKSVGSFVRNHYWIRKNLQTVPQEEIITRWLSKMNMIRSVLKVYPKLNELKNSELRSKMPLEFLENLRLVSKNLEEIQNILSIFEIFEDNVKFFQKEKQITLHLVWPKMYEIKRKLTALATKQEFICSELSLAALRSAQKCLNRKLDAGIITDVHRAATFLAPKRRLLNGVTDAEKFKIYEFIRLEIRKRKVTSPVASTEFSFEDFSEEFIMETEEAYLGEDLNRRERRSDPDEVEKYVTTLFAKDAKECSIEEFWRKNENILPQLSSVAKSILSLPASSAGIERCFSRLRYVMDEQRFLLADENISNILLADSLNKI</sequence>
<name>A0A8S9ZB25_9BILA</name>
<dbReference type="AlphaFoldDB" id="A0A8S9ZB25"/>
<dbReference type="EMBL" id="JABEBT010000189">
    <property type="protein sequence ID" value="KAF7625975.1"/>
    <property type="molecule type" value="Genomic_DNA"/>
</dbReference>
<comment type="caution">
    <text evidence="2">The sequence shown here is derived from an EMBL/GenBank/DDBJ whole genome shotgun (WGS) entry which is preliminary data.</text>
</comment>
<dbReference type="PANTHER" id="PTHR37432:SF1">
    <property type="entry name" value="HAT C-TERMINAL DIMERISATION DOMAIN-CONTAINING PROTEIN-RELATED"/>
    <property type="match status" value="1"/>
</dbReference>
<organism evidence="2 3">
    <name type="scientific">Meloidogyne graminicola</name>
    <dbReference type="NCBI Taxonomy" id="189291"/>
    <lineage>
        <taxon>Eukaryota</taxon>
        <taxon>Metazoa</taxon>
        <taxon>Ecdysozoa</taxon>
        <taxon>Nematoda</taxon>
        <taxon>Chromadorea</taxon>
        <taxon>Rhabditida</taxon>
        <taxon>Tylenchina</taxon>
        <taxon>Tylenchomorpha</taxon>
        <taxon>Tylenchoidea</taxon>
        <taxon>Meloidogynidae</taxon>
        <taxon>Meloidogyninae</taxon>
        <taxon>Meloidogyne</taxon>
    </lineage>
</organism>
<dbReference type="InterPro" id="IPR008906">
    <property type="entry name" value="HATC_C_dom"/>
</dbReference>
<proteinExistence type="predicted"/>
<feature type="domain" description="HAT C-terminal dimerisation" evidence="1">
    <location>
        <begin position="471"/>
        <end position="547"/>
    </location>
</feature>
<dbReference type="Proteomes" id="UP000605970">
    <property type="component" value="Unassembled WGS sequence"/>
</dbReference>
<evidence type="ECO:0000313" key="3">
    <source>
        <dbReference type="Proteomes" id="UP000605970"/>
    </source>
</evidence>
<dbReference type="OrthoDB" id="5859706at2759"/>
<reference evidence="2" key="1">
    <citation type="journal article" date="2020" name="Ecol. Evol.">
        <title>Genome structure and content of the rice root-knot nematode (Meloidogyne graminicola).</title>
        <authorList>
            <person name="Phan N.T."/>
            <person name="Danchin E.G.J."/>
            <person name="Klopp C."/>
            <person name="Perfus-Barbeoch L."/>
            <person name="Kozlowski D.K."/>
            <person name="Koutsovoulos G.D."/>
            <person name="Lopez-Roques C."/>
            <person name="Bouchez O."/>
            <person name="Zahm M."/>
            <person name="Besnard G."/>
            <person name="Bellafiore S."/>
        </authorList>
    </citation>
    <scope>NUCLEOTIDE SEQUENCE</scope>
    <source>
        <strain evidence="2">VN-18</strain>
    </source>
</reference>
<keyword evidence="3" id="KW-1185">Reference proteome</keyword>
<dbReference type="GO" id="GO:0046983">
    <property type="term" value="F:protein dimerization activity"/>
    <property type="evidence" value="ECO:0007669"/>
    <property type="project" value="InterPro"/>
</dbReference>
<protein>
    <recommendedName>
        <fullName evidence="1">HAT C-terminal dimerisation domain-containing protein</fullName>
    </recommendedName>
</protein>
<dbReference type="InterPro" id="IPR012337">
    <property type="entry name" value="RNaseH-like_sf"/>
</dbReference>
<evidence type="ECO:0000313" key="2">
    <source>
        <dbReference type="EMBL" id="KAF7625975.1"/>
    </source>
</evidence>